<dbReference type="Gene3D" id="3.40.50.1820">
    <property type="entry name" value="alpha/beta hydrolase"/>
    <property type="match status" value="1"/>
</dbReference>
<evidence type="ECO:0000256" key="2">
    <source>
        <dbReference type="ARBA" id="ARBA00022797"/>
    </source>
</evidence>
<evidence type="ECO:0000256" key="3">
    <source>
        <dbReference type="ARBA" id="ARBA00022801"/>
    </source>
</evidence>
<dbReference type="InterPro" id="IPR000639">
    <property type="entry name" value="Epox_hydrolase-like"/>
</dbReference>
<dbReference type="PANTHER" id="PTHR21661">
    <property type="entry name" value="EPOXIDE HYDROLASE 1-RELATED"/>
    <property type="match status" value="1"/>
</dbReference>
<sequence length="351" mass="38683">MNDFRLHIPQADLDDLTERLRRTRWPAAAPAGYGITVERVRALADRWLRFDWRAHEAEVNAWPQQVTEIGGDRVHFLHVRSADPHALPLILTHGWPGSTVEFLDVIGPLSEHFHLVVPAIPGFGLSGPTTRSWGVRRIAEAWAELMARLGYTRYGAQGGDWGSGVSRTLATVAPDHVVAVHVNYLPTPGEPDGLGPGDRERLEKTMRVAANRHPHQILFAATPQTPAYALNDSPAGLLAFLGEKFDTWADPATRVPDDRIVANIAHHWFFRTAGSAARIVKESGPQETGQVPLGVAVLPGDIVQSIRPLAGQRANVVHWSEFPRGGHFAALEVPDLFTQDVIAFFSRWSGR</sequence>
<comment type="caution">
    <text evidence="5">The sequence shown here is derived from an EMBL/GenBank/DDBJ whole genome shotgun (WGS) entry which is preliminary data.</text>
</comment>
<dbReference type="Pfam" id="PF06441">
    <property type="entry name" value="EHN"/>
    <property type="match status" value="1"/>
</dbReference>
<protein>
    <submittedName>
        <fullName evidence="5">Epoxide hydrolase family protein</fullName>
        <ecNumber evidence="5">3.-.-.-</ecNumber>
    </submittedName>
</protein>
<keyword evidence="6" id="KW-1185">Reference proteome</keyword>
<organism evidence="5 6">
    <name type="scientific">Actinoplanes subglobosus</name>
    <dbReference type="NCBI Taxonomy" id="1547892"/>
    <lineage>
        <taxon>Bacteria</taxon>
        <taxon>Bacillati</taxon>
        <taxon>Actinomycetota</taxon>
        <taxon>Actinomycetes</taxon>
        <taxon>Micromonosporales</taxon>
        <taxon>Micromonosporaceae</taxon>
        <taxon>Actinoplanes</taxon>
    </lineage>
</organism>
<proteinExistence type="inferred from homology"/>
<dbReference type="InterPro" id="IPR029058">
    <property type="entry name" value="AB_hydrolase_fold"/>
</dbReference>
<keyword evidence="3 5" id="KW-0378">Hydrolase</keyword>
<gene>
    <name evidence="5" type="ORF">ACFO0C_00095</name>
</gene>
<dbReference type="GO" id="GO:0016787">
    <property type="term" value="F:hydrolase activity"/>
    <property type="evidence" value="ECO:0007669"/>
    <property type="project" value="UniProtKB-KW"/>
</dbReference>
<dbReference type="PANTHER" id="PTHR21661:SF35">
    <property type="entry name" value="EPOXIDE HYDROLASE"/>
    <property type="match status" value="1"/>
</dbReference>
<evidence type="ECO:0000313" key="6">
    <source>
        <dbReference type="Proteomes" id="UP001595867"/>
    </source>
</evidence>
<dbReference type="EC" id="3.-.-.-" evidence="5"/>
<evidence type="ECO:0000313" key="5">
    <source>
        <dbReference type="EMBL" id="MFC4063313.1"/>
    </source>
</evidence>
<evidence type="ECO:0000256" key="1">
    <source>
        <dbReference type="ARBA" id="ARBA00010088"/>
    </source>
</evidence>
<reference evidence="6" key="1">
    <citation type="journal article" date="2019" name="Int. J. Syst. Evol. Microbiol.">
        <title>The Global Catalogue of Microorganisms (GCM) 10K type strain sequencing project: providing services to taxonomists for standard genome sequencing and annotation.</title>
        <authorList>
            <consortium name="The Broad Institute Genomics Platform"/>
            <consortium name="The Broad Institute Genome Sequencing Center for Infectious Disease"/>
            <person name="Wu L."/>
            <person name="Ma J."/>
        </authorList>
    </citation>
    <scope>NUCLEOTIDE SEQUENCE [LARGE SCALE GENOMIC DNA]</scope>
    <source>
        <strain evidence="6">TBRC 5832</strain>
    </source>
</reference>
<evidence type="ECO:0000259" key="4">
    <source>
        <dbReference type="Pfam" id="PF06441"/>
    </source>
</evidence>
<dbReference type="EMBL" id="JBHSBL010000001">
    <property type="protein sequence ID" value="MFC4063313.1"/>
    <property type="molecule type" value="Genomic_DNA"/>
</dbReference>
<dbReference type="RefSeq" id="WP_378064311.1">
    <property type="nucleotide sequence ID" value="NZ_JBHSBL010000001.1"/>
</dbReference>
<dbReference type="SUPFAM" id="SSF53474">
    <property type="entry name" value="alpha/beta-Hydrolases"/>
    <property type="match status" value="1"/>
</dbReference>
<dbReference type="InterPro" id="IPR016292">
    <property type="entry name" value="Epoxide_hydrolase"/>
</dbReference>
<dbReference type="PIRSF" id="PIRSF001112">
    <property type="entry name" value="Epoxide_hydrolase"/>
    <property type="match status" value="1"/>
</dbReference>
<dbReference type="InterPro" id="IPR010497">
    <property type="entry name" value="Epoxide_hydro_N"/>
</dbReference>
<dbReference type="PRINTS" id="PR00412">
    <property type="entry name" value="EPOXHYDRLASE"/>
</dbReference>
<feature type="domain" description="Epoxide hydrolase N-terminal" evidence="4">
    <location>
        <begin position="2"/>
        <end position="102"/>
    </location>
</feature>
<name>A0ABV8ILL8_9ACTN</name>
<comment type="similarity">
    <text evidence="1">Belongs to the peptidase S33 family.</text>
</comment>
<keyword evidence="2" id="KW-0058">Aromatic hydrocarbons catabolism</keyword>
<dbReference type="Proteomes" id="UP001595867">
    <property type="component" value="Unassembled WGS sequence"/>
</dbReference>
<accession>A0ABV8ILL8</accession>